<dbReference type="OrthoDB" id="5598844at2759"/>
<comment type="caution">
    <text evidence="4">The sequence shown here is derived from an EMBL/GenBank/DDBJ whole genome shotgun (WGS) entry which is preliminary data.</text>
</comment>
<keyword evidence="1" id="KW-0805">Transcription regulation</keyword>
<feature type="compositionally biased region" description="Acidic residues" evidence="3">
    <location>
        <begin position="65"/>
        <end position="79"/>
    </location>
</feature>
<proteinExistence type="predicted"/>
<dbReference type="Proteomes" id="UP000275385">
    <property type="component" value="Unassembled WGS sequence"/>
</dbReference>
<gene>
    <name evidence="4" type="ORF">DL546_002994</name>
</gene>
<evidence type="ECO:0008006" key="6">
    <source>
        <dbReference type="Google" id="ProtNLM"/>
    </source>
</evidence>
<feature type="compositionally biased region" description="Basic residues" evidence="3">
    <location>
        <begin position="92"/>
        <end position="101"/>
    </location>
</feature>
<accession>A0A420YLK8</accession>
<dbReference type="PANTHER" id="PTHR22597">
    <property type="entry name" value="POLYCOMB GROUP PROTEIN"/>
    <property type="match status" value="1"/>
</dbReference>
<protein>
    <recommendedName>
        <fullName evidence="6">Chromatin structure-remodeling complex protein rsc7</fullName>
    </recommendedName>
</protein>
<keyword evidence="2" id="KW-0804">Transcription</keyword>
<dbReference type="STRING" id="177199.A0A420YLK8"/>
<evidence type="ECO:0000313" key="5">
    <source>
        <dbReference type="Proteomes" id="UP000275385"/>
    </source>
</evidence>
<evidence type="ECO:0000313" key="4">
    <source>
        <dbReference type="EMBL" id="RKU48759.1"/>
    </source>
</evidence>
<dbReference type="EMBL" id="QVQW01000003">
    <property type="protein sequence ID" value="RKU48759.1"/>
    <property type="molecule type" value="Genomic_DNA"/>
</dbReference>
<dbReference type="PANTHER" id="PTHR22597:SF3">
    <property type="entry name" value="CHROMATIN STRUCTURE-REMODELING COMPLEX SUBUNIT RSC7"/>
    <property type="match status" value="1"/>
</dbReference>
<evidence type="ECO:0000256" key="2">
    <source>
        <dbReference type="ARBA" id="ARBA00023163"/>
    </source>
</evidence>
<feature type="compositionally biased region" description="Basic residues" evidence="3">
    <location>
        <begin position="124"/>
        <end position="140"/>
    </location>
</feature>
<reference evidence="4 5" key="1">
    <citation type="submission" date="2018-08" db="EMBL/GenBank/DDBJ databases">
        <title>Draft genome of the lignicolous fungus Coniochaeta pulveracea.</title>
        <authorList>
            <person name="Borstlap C.J."/>
            <person name="De Witt R.N."/>
            <person name="Botha A."/>
            <person name="Volschenk H."/>
        </authorList>
    </citation>
    <scope>NUCLEOTIDE SEQUENCE [LARGE SCALE GENOMIC DNA]</scope>
    <source>
        <strain evidence="4 5">CAB683</strain>
    </source>
</reference>
<feature type="compositionally biased region" description="Basic residues" evidence="3">
    <location>
        <begin position="1"/>
        <end position="11"/>
    </location>
</feature>
<evidence type="ECO:0000256" key="1">
    <source>
        <dbReference type="ARBA" id="ARBA00023015"/>
    </source>
</evidence>
<sequence length="523" mass="58375">MPGRRSGRAAAKRAQAALESTPKTFDGIDDDEPMPDVDADGAASNNEEEADDDDAKYAGSAADDQNNEDGEEPNEDEESTREPTPPPEPVIRKRRLGRPPKNRPPDWDQLPIEKPERDPDAPPRRGRGRGRGGWRGRGRGGRNATPTTQVIDKDGNTLAIVDDEVELPEDPEGEKKVDKNGNLQGGREYRCRTFTIQGRGDRLYMLSTEPARCVGFRDSYLFFTKHKRLFKIIVGDDEKKDMIEREIIPHSYKGRSIGVVTARSVFREFGALIVVGGRRIIDDYEVAKARAEGVTEGEIADPNDVFDPAQPYNKNQYVAWFGASSVYHQAGPSVPLENARAPTKKRVAVNNVNWQLEHALECSRFNSTLTGFRKANLKGVYNVHTNTMMYPANMQPTSARIEQVTGDTVQSSKFPHLDPKIPRNFLITDIRMEMPSSGIAPAAYDVPFRTAPAYRQTSAQADFLAAFQGLTSVPDEIQELLPEECRKSFDAAVTQEDEWFARWGDEKTVKSRGQPLIDKDIMP</sequence>
<feature type="compositionally biased region" description="Basic and acidic residues" evidence="3">
    <location>
        <begin position="103"/>
        <end position="123"/>
    </location>
</feature>
<feature type="region of interest" description="Disordered" evidence="3">
    <location>
        <begin position="1"/>
        <end position="158"/>
    </location>
</feature>
<dbReference type="GO" id="GO:0031490">
    <property type="term" value="F:chromatin DNA binding"/>
    <property type="evidence" value="ECO:0007669"/>
    <property type="project" value="TreeGrafter"/>
</dbReference>
<evidence type="ECO:0000256" key="3">
    <source>
        <dbReference type="SAM" id="MobiDB-lite"/>
    </source>
</evidence>
<dbReference type="Pfam" id="PF08624">
    <property type="entry name" value="CRC_subunit"/>
    <property type="match status" value="1"/>
</dbReference>
<keyword evidence="5" id="KW-1185">Reference proteome</keyword>
<name>A0A420YLK8_9PEZI</name>
<organism evidence="4 5">
    <name type="scientific">Coniochaeta pulveracea</name>
    <dbReference type="NCBI Taxonomy" id="177199"/>
    <lineage>
        <taxon>Eukaryota</taxon>
        <taxon>Fungi</taxon>
        <taxon>Dikarya</taxon>
        <taxon>Ascomycota</taxon>
        <taxon>Pezizomycotina</taxon>
        <taxon>Sordariomycetes</taxon>
        <taxon>Sordariomycetidae</taxon>
        <taxon>Coniochaetales</taxon>
        <taxon>Coniochaetaceae</taxon>
        <taxon>Coniochaeta</taxon>
    </lineage>
</organism>
<dbReference type="AlphaFoldDB" id="A0A420YLK8"/>
<feature type="compositionally biased region" description="Acidic residues" evidence="3">
    <location>
        <begin position="27"/>
        <end position="39"/>
    </location>
</feature>
<dbReference type="InterPro" id="IPR013933">
    <property type="entry name" value="CRC_Rsc7/Swp82"/>
</dbReference>
<dbReference type="GO" id="GO:0016586">
    <property type="term" value="C:RSC-type complex"/>
    <property type="evidence" value="ECO:0007669"/>
    <property type="project" value="TreeGrafter"/>
</dbReference>